<dbReference type="RefSeq" id="WP_007404500.1">
    <property type="nucleotide sequence ID" value="NZ_AP023323.1"/>
</dbReference>
<proteinExistence type="predicted"/>
<evidence type="ECO:0000313" key="2">
    <source>
        <dbReference type="EMBL" id="NNG59731.1"/>
    </source>
</evidence>
<evidence type="ECO:0000313" key="3">
    <source>
        <dbReference type="EMBL" id="QPT07162.1"/>
    </source>
</evidence>
<evidence type="ECO:0000256" key="1">
    <source>
        <dbReference type="SAM" id="MobiDB-lite"/>
    </source>
</evidence>
<dbReference type="Proteomes" id="UP000550136">
    <property type="component" value="Unassembled WGS sequence"/>
</dbReference>
<gene>
    <name evidence="2" type="ORF">HKX06_20515</name>
    <name evidence="3" type="ORF">I6G38_09670</name>
</gene>
<sequence>MTERFLGTALLPTCAPASAQTLREAIVQADVSHPQLAAARARQEALEETSEQAPAGFRRPSRD</sequence>
<feature type="region of interest" description="Disordered" evidence="1">
    <location>
        <begin position="38"/>
        <end position="63"/>
    </location>
</feature>
<dbReference type="EMBL" id="CP065713">
    <property type="protein sequence ID" value="QPT07162.1"/>
    <property type="molecule type" value="Genomic_DNA"/>
</dbReference>
<dbReference type="SUPFAM" id="SSF56954">
    <property type="entry name" value="Outer membrane efflux proteins (OEP)"/>
    <property type="match status" value="1"/>
</dbReference>
<evidence type="ECO:0000313" key="4">
    <source>
        <dbReference type="Proteomes" id="UP000550136"/>
    </source>
</evidence>
<dbReference type="AlphaFoldDB" id="A0A411LN66"/>
<dbReference type="Proteomes" id="UP000594836">
    <property type="component" value="Chromosome"/>
</dbReference>
<protein>
    <submittedName>
        <fullName evidence="2">Uncharacterized protein</fullName>
    </submittedName>
</protein>
<name>A0A411LN66_SPHPI</name>
<evidence type="ECO:0000313" key="5">
    <source>
        <dbReference type="Proteomes" id="UP000594836"/>
    </source>
</evidence>
<dbReference type="GeneID" id="78528549"/>
<dbReference type="EMBL" id="JABEOU010000064">
    <property type="protein sequence ID" value="NNG59731.1"/>
    <property type="molecule type" value="Genomic_DNA"/>
</dbReference>
<accession>A0A411LN66</accession>
<organism evidence="2 4">
    <name type="scientific">Sphingomonas paucimobilis</name>
    <name type="common">Pseudomonas paucimobilis</name>
    <dbReference type="NCBI Taxonomy" id="13689"/>
    <lineage>
        <taxon>Bacteria</taxon>
        <taxon>Pseudomonadati</taxon>
        <taxon>Pseudomonadota</taxon>
        <taxon>Alphaproteobacteria</taxon>
        <taxon>Sphingomonadales</taxon>
        <taxon>Sphingomonadaceae</taxon>
        <taxon>Sphingomonas</taxon>
    </lineage>
</organism>
<reference evidence="3 5" key="2">
    <citation type="submission" date="2020-12" db="EMBL/GenBank/DDBJ databases">
        <title>FDA dAtabase for Regulatory Grade micrObial Sequences (FDA-ARGOS): Supporting development and validation of Infectious Disease Dx tests.</title>
        <authorList>
            <person name="Sproer C."/>
            <person name="Gronow S."/>
            <person name="Severitt S."/>
            <person name="Schroder I."/>
            <person name="Tallon L."/>
            <person name="Sadzewicz L."/>
            <person name="Zhao X."/>
            <person name="Boylan J."/>
            <person name="Ott S."/>
            <person name="Bowen H."/>
            <person name="Vavikolanu K."/>
            <person name="Mehta A."/>
            <person name="Aluvathingal J."/>
            <person name="Nadendla S."/>
            <person name="Lowell S."/>
            <person name="Myers T."/>
            <person name="Yan Y."/>
            <person name="Sichtig H."/>
        </authorList>
    </citation>
    <scope>NUCLEOTIDE SEQUENCE [LARGE SCALE GENOMIC DNA]</scope>
    <source>
        <strain evidence="3 5">FDAARGOS_881</strain>
    </source>
</reference>
<reference evidence="2 4" key="1">
    <citation type="submission" date="2020-05" db="EMBL/GenBank/DDBJ databases">
        <title>Draft Genome Sequences of Sphingomonas sp. Isolated from the International Space Station.</title>
        <authorList>
            <person name="Bijlani S."/>
            <person name="Singh N.K."/>
            <person name="Mason C.E."/>
            <person name="Wang C.C."/>
            <person name="Venkateswaran K."/>
        </authorList>
    </citation>
    <scope>NUCLEOTIDE SEQUENCE [LARGE SCALE GENOMIC DNA]</scope>
    <source>
        <strain evidence="2 4">FKI-L5-BR-P1</strain>
    </source>
</reference>